<dbReference type="EMBL" id="JAKOGI010000334">
    <property type="protein sequence ID" value="KAJ8436689.1"/>
    <property type="molecule type" value="Genomic_DNA"/>
</dbReference>
<protein>
    <submittedName>
        <fullName evidence="1">Uncharacterized protein</fullName>
    </submittedName>
</protein>
<sequence>MALEGGLTPSRPLPENYHDLCPYFDLDMAEEFARDFRIPHMTQVVFYAMGVNNVLELGVMNTDLAEHLKSSLEGMWWHICEVMLRACWPLSGAKRSFKDTDRPLALGGESFLLLPACLYKDRVGFIMRGHLIMLQNPFIERSGLYREKDSALSFIMVFPPFRAAEYMVGHVKKTFKQHMRAASRPPRPLPENYQDFCPGFTLIVVDEAAYDFGIPKIIQATFYAMVVNDTVELGVISKDMDEALKSTLKDLWWIIFES</sequence>
<comment type="caution">
    <text evidence="1">The sequence shown here is derived from an EMBL/GenBank/DDBJ whole genome shotgun (WGS) entry which is preliminary data.</text>
</comment>
<name>A0A9Q1K558_9CARY</name>
<dbReference type="Proteomes" id="UP001153076">
    <property type="component" value="Unassembled WGS sequence"/>
</dbReference>
<keyword evidence="2" id="KW-1185">Reference proteome</keyword>
<proteinExistence type="predicted"/>
<accession>A0A9Q1K558</accession>
<evidence type="ECO:0000313" key="2">
    <source>
        <dbReference type="Proteomes" id="UP001153076"/>
    </source>
</evidence>
<gene>
    <name evidence="1" type="ORF">Cgig2_025519</name>
</gene>
<dbReference type="AlphaFoldDB" id="A0A9Q1K558"/>
<evidence type="ECO:0000313" key="1">
    <source>
        <dbReference type="EMBL" id="KAJ8436689.1"/>
    </source>
</evidence>
<reference evidence="1" key="1">
    <citation type="submission" date="2022-04" db="EMBL/GenBank/DDBJ databases">
        <title>Carnegiea gigantea Genome sequencing and assembly v2.</title>
        <authorList>
            <person name="Copetti D."/>
            <person name="Sanderson M.J."/>
            <person name="Burquez A."/>
            <person name="Wojciechowski M.F."/>
        </authorList>
    </citation>
    <scope>NUCLEOTIDE SEQUENCE</scope>
    <source>
        <strain evidence="1">SGP5-SGP5p</strain>
        <tissue evidence="1">Aerial part</tissue>
    </source>
</reference>
<organism evidence="1 2">
    <name type="scientific">Carnegiea gigantea</name>
    <dbReference type="NCBI Taxonomy" id="171969"/>
    <lineage>
        <taxon>Eukaryota</taxon>
        <taxon>Viridiplantae</taxon>
        <taxon>Streptophyta</taxon>
        <taxon>Embryophyta</taxon>
        <taxon>Tracheophyta</taxon>
        <taxon>Spermatophyta</taxon>
        <taxon>Magnoliopsida</taxon>
        <taxon>eudicotyledons</taxon>
        <taxon>Gunneridae</taxon>
        <taxon>Pentapetalae</taxon>
        <taxon>Caryophyllales</taxon>
        <taxon>Cactineae</taxon>
        <taxon>Cactaceae</taxon>
        <taxon>Cactoideae</taxon>
        <taxon>Echinocereeae</taxon>
        <taxon>Carnegiea</taxon>
    </lineage>
</organism>